<keyword evidence="2 4" id="KW-0808">Transferase</keyword>
<dbReference type="PANTHER" id="PTHR12526">
    <property type="entry name" value="GLYCOSYLTRANSFERASE"/>
    <property type="match status" value="1"/>
</dbReference>
<proteinExistence type="predicted"/>
<keyword evidence="5" id="KW-1185">Reference proteome</keyword>
<dbReference type="EMBL" id="SLVX01000009">
    <property type="protein sequence ID" value="TCN43744.1"/>
    <property type="molecule type" value="Genomic_DNA"/>
</dbReference>
<dbReference type="AlphaFoldDB" id="A0A4R2CVN1"/>
<evidence type="ECO:0000256" key="1">
    <source>
        <dbReference type="ARBA" id="ARBA00022676"/>
    </source>
</evidence>
<dbReference type="Proteomes" id="UP000295351">
    <property type="component" value="Unassembled WGS sequence"/>
</dbReference>
<evidence type="ECO:0000259" key="3">
    <source>
        <dbReference type="Pfam" id="PF13439"/>
    </source>
</evidence>
<name>A0A4R2CVN1_SHIGR</name>
<keyword evidence="1" id="KW-0328">Glycosyltransferase</keyword>
<dbReference type="SUPFAM" id="SSF53756">
    <property type="entry name" value="UDP-Glycosyltransferase/glycogen phosphorylase"/>
    <property type="match status" value="1"/>
</dbReference>
<evidence type="ECO:0000313" key="4">
    <source>
        <dbReference type="EMBL" id="TCN43744.1"/>
    </source>
</evidence>
<dbReference type="CDD" id="cd03801">
    <property type="entry name" value="GT4_PimA-like"/>
    <property type="match status" value="1"/>
</dbReference>
<dbReference type="InterPro" id="IPR028098">
    <property type="entry name" value="Glyco_trans_4-like_N"/>
</dbReference>
<comment type="caution">
    <text evidence="4">The sequence shown here is derived from an EMBL/GenBank/DDBJ whole genome shotgun (WGS) entry which is preliminary data.</text>
</comment>
<feature type="domain" description="Glycosyltransferase subfamily 4-like N-terminal" evidence="3">
    <location>
        <begin position="126"/>
        <end position="164"/>
    </location>
</feature>
<protein>
    <submittedName>
        <fullName evidence="4">Glycosyltransferase involved in cell wall biosynthesis</fullName>
    </submittedName>
</protein>
<reference evidence="4 5" key="1">
    <citation type="submission" date="2019-03" db="EMBL/GenBank/DDBJ databases">
        <title>Genomic Encyclopedia of Type Strains, Phase IV (KMG-IV): sequencing the most valuable type-strain genomes for metagenomic binning, comparative biology and taxonomic classification.</title>
        <authorList>
            <person name="Goeker M."/>
        </authorList>
    </citation>
    <scope>NUCLEOTIDE SEQUENCE [LARGE SCALE GENOMIC DNA]</scope>
    <source>
        <strain evidence="4 5">DSM 18401</strain>
    </source>
</reference>
<evidence type="ECO:0000256" key="2">
    <source>
        <dbReference type="ARBA" id="ARBA00022679"/>
    </source>
</evidence>
<gene>
    <name evidence="4" type="ORF">EV665_109129</name>
</gene>
<accession>A0A4R2CVN1</accession>
<dbReference type="Pfam" id="PF13692">
    <property type="entry name" value="Glyco_trans_1_4"/>
    <property type="match status" value="1"/>
</dbReference>
<sequence length="396" mass="43053">MKLAYFVLPHLGGTYTVFTQLRRGLAPYDIELRWLGLRHGTGGVDPTLSDAAALGAGIDAAALPDDRETARRLADAIVAEGFDGVVVNVLSDRVQTNIVRYLPPEILRFMVVHNITPGTYAAACAIAPHVHATICVCRRARDDLVDRHGFPAGRTHVIPNAVSLKDFPLQDRTLRFEGLRLLFLGRIEDASKGVLWLPEIFARSPGTARLTIVGDGPDLPRLRAALPASARVDFLGAVGIQAVPALMARHDVLLMPSRYEGLPMALVEAMAAGCVPIASALRGVTDMVVDDGHDGLLFPVGDRRKAADLVHALDGDRPRLAHLSAGARRKVARNFTVERMAMRYAEALRKTALNPPPIAPSLPIENWSLPSGLRPGLRTYLPGPVKNWLRLVRERL</sequence>
<evidence type="ECO:0000313" key="5">
    <source>
        <dbReference type="Proteomes" id="UP000295351"/>
    </source>
</evidence>
<dbReference type="RefSeq" id="WP_133034902.1">
    <property type="nucleotide sequence ID" value="NZ_BAABEI010000004.1"/>
</dbReference>
<dbReference type="PANTHER" id="PTHR12526:SF510">
    <property type="entry name" value="D-INOSITOL 3-PHOSPHATE GLYCOSYLTRANSFERASE"/>
    <property type="match status" value="1"/>
</dbReference>
<dbReference type="Gene3D" id="3.40.50.2000">
    <property type="entry name" value="Glycogen Phosphorylase B"/>
    <property type="match status" value="2"/>
</dbReference>
<organism evidence="4 5">
    <name type="scientific">Shinella granuli</name>
    <dbReference type="NCBI Taxonomy" id="323621"/>
    <lineage>
        <taxon>Bacteria</taxon>
        <taxon>Pseudomonadati</taxon>
        <taxon>Pseudomonadota</taxon>
        <taxon>Alphaproteobacteria</taxon>
        <taxon>Hyphomicrobiales</taxon>
        <taxon>Rhizobiaceae</taxon>
        <taxon>Shinella</taxon>
    </lineage>
</organism>
<dbReference type="GO" id="GO:0016757">
    <property type="term" value="F:glycosyltransferase activity"/>
    <property type="evidence" value="ECO:0007669"/>
    <property type="project" value="UniProtKB-KW"/>
</dbReference>
<dbReference type="Pfam" id="PF13439">
    <property type="entry name" value="Glyco_transf_4"/>
    <property type="match status" value="1"/>
</dbReference>